<evidence type="ECO:0000313" key="2">
    <source>
        <dbReference type="EMBL" id="CAD1822962.1"/>
    </source>
</evidence>
<proteinExistence type="predicted"/>
<dbReference type="PANTHER" id="PTHR33116:SF78">
    <property type="entry name" value="OS12G0587133 PROTEIN"/>
    <property type="match status" value="1"/>
</dbReference>
<organism evidence="2">
    <name type="scientific">Ananas comosus var. bracteatus</name>
    <name type="common">red pineapple</name>
    <dbReference type="NCBI Taxonomy" id="296719"/>
    <lineage>
        <taxon>Eukaryota</taxon>
        <taxon>Viridiplantae</taxon>
        <taxon>Streptophyta</taxon>
        <taxon>Embryophyta</taxon>
        <taxon>Tracheophyta</taxon>
        <taxon>Spermatophyta</taxon>
        <taxon>Magnoliopsida</taxon>
        <taxon>Liliopsida</taxon>
        <taxon>Poales</taxon>
        <taxon>Bromeliaceae</taxon>
        <taxon>Bromelioideae</taxon>
        <taxon>Ananas</taxon>
    </lineage>
</organism>
<feature type="domain" description="Reverse transcriptase" evidence="1">
    <location>
        <begin position="138"/>
        <end position="248"/>
    </location>
</feature>
<sequence length="333" mass="37022">MSFGNRVYPHNSINLSLLYREEHVELLNLQMPFTELEVKKAIFSCTSEKAPGPDGLLMLFYQRYWDYLKVDILEFFADFYRGAGDLSDLNSSWVLGIVGAGGSTHCCSLPPLRYFSTGFQEIPSTASEDCAKVTPYDPLLFILCVDVLFKMLQRAVDSNAISAVGIGNLKVHTLQFADDTLMFFDGSLRTAAAIKLILDGFSENSGLNINYNKSAIIPINLSQEQSSALSSSLGCSTQDFPFTYLGLPLTPKPLSKSEYLPLIEKIDKRLAGWKEKSLSKGGRLVLLNSVISTIPTYLSSVFQLPIWVQKAIDKTRRGLFGEARNYITDSIVF</sequence>
<name>A0A6V7NWI1_ANACO</name>
<protein>
    <recommendedName>
        <fullName evidence="1">Reverse transcriptase domain-containing protein</fullName>
    </recommendedName>
</protein>
<dbReference type="Pfam" id="PF00078">
    <property type="entry name" value="RVT_1"/>
    <property type="match status" value="1"/>
</dbReference>
<dbReference type="InterPro" id="IPR000477">
    <property type="entry name" value="RT_dom"/>
</dbReference>
<dbReference type="AlphaFoldDB" id="A0A6V7NWI1"/>
<accession>A0A6V7NWI1</accession>
<dbReference type="EMBL" id="LR862142">
    <property type="protein sequence ID" value="CAD1822962.1"/>
    <property type="molecule type" value="Genomic_DNA"/>
</dbReference>
<reference evidence="2" key="1">
    <citation type="submission" date="2020-07" db="EMBL/GenBank/DDBJ databases">
        <authorList>
            <person name="Lin J."/>
        </authorList>
    </citation>
    <scope>NUCLEOTIDE SEQUENCE</scope>
</reference>
<evidence type="ECO:0000259" key="1">
    <source>
        <dbReference type="Pfam" id="PF00078"/>
    </source>
</evidence>
<gene>
    <name evidence="2" type="ORF">CB5_LOCUS6173</name>
</gene>
<dbReference type="PANTHER" id="PTHR33116">
    <property type="entry name" value="REVERSE TRANSCRIPTASE ZINC-BINDING DOMAIN-CONTAINING PROTEIN-RELATED-RELATED"/>
    <property type="match status" value="1"/>
</dbReference>